<evidence type="ECO:0000313" key="2">
    <source>
        <dbReference type="Proteomes" id="UP001652625"/>
    </source>
</evidence>
<organism evidence="2 3">
    <name type="scientific">Hydra vulgaris</name>
    <name type="common">Hydra</name>
    <name type="synonym">Hydra attenuata</name>
    <dbReference type="NCBI Taxonomy" id="6087"/>
    <lineage>
        <taxon>Eukaryota</taxon>
        <taxon>Metazoa</taxon>
        <taxon>Cnidaria</taxon>
        <taxon>Hydrozoa</taxon>
        <taxon>Hydroidolina</taxon>
        <taxon>Anthoathecata</taxon>
        <taxon>Aplanulata</taxon>
        <taxon>Hydridae</taxon>
        <taxon>Hydra</taxon>
    </lineage>
</organism>
<dbReference type="Proteomes" id="UP001652625">
    <property type="component" value="Chromosome 06"/>
</dbReference>
<gene>
    <name evidence="3" type="primary">LOC136081092</name>
</gene>
<evidence type="ECO:0000256" key="1">
    <source>
        <dbReference type="SAM" id="Phobius"/>
    </source>
</evidence>
<dbReference type="RefSeq" id="XP_065654451.1">
    <property type="nucleotide sequence ID" value="XM_065798379.1"/>
</dbReference>
<protein>
    <submittedName>
        <fullName evidence="3">Uncharacterized protein LOC136081092</fullName>
    </submittedName>
</protein>
<feature type="transmembrane region" description="Helical" evidence="1">
    <location>
        <begin position="13"/>
        <end position="31"/>
    </location>
</feature>
<keyword evidence="1" id="KW-0812">Transmembrane</keyword>
<proteinExistence type="predicted"/>
<dbReference type="GeneID" id="136081092"/>
<sequence length="313" mass="36171">MEILKTKNIFTKIIIKISIIFGLLMFSYIVYGPIFRNKKIKDFFQNFKRKHYLDFDTNNQSESKSNVLSYSLFGNNWDKYGMNVESVAKEAANSSFYKSWTVRIYHDATSITPSIAATLTERYRNLEFFNVSNFANLEIINGMVWRFLVVADLNVDVACIRDLDSKLLVRETDAVKDWLKSGKLVHSMRDNPQHGIPMLGGMWCFRNELKRELGIKIAKLCIEKCMHRDPIKHLEANKGDDQYVLNSFVWPLLSQNVLIHDAYLCQSIAGSKPFPSKRDISGVFVGQPRGEPGGFIKCPIECRPKEHQDWEYC</sequence>
<name>A0ABM4BYY8_HYDVU</name>
<keyword evidence="1" id="KW-0472">Membrane</keyword>
<reference evidence="3" key="1">
    <citation type="submission" date="2025-08" db="UniProtKB">
        <authorList>
            <consortium name="RefSeq"/>
        </authorList>
    </citation>
    <scope>IDENTIFICATION</scope>
</reference>
<accession>A0ABM4BYY8</accession>
<keyword evidence="2" id="KW-1185">Reference proteome</keyword>
<evidence type="ECO:0000313" key="3">
    <source>
        <dbReference type="RefSeq" id="XP_065654451.1"/>
    </source>
</evidence>
<keyword evidence="1" id="KW-1133">Transmembrane helix</keyword>